<feature type="compositionally biased region" description="Basic and acidic residues" evidence="1">
    <location>
        <begin position="271"/>
        <end position="283"/>
    </location>
</feature>
<protein>
    <recommendedName>
        <fullName evidence="4">C2H2-type domain-containing protein</fullName>
    </recommendedName>
</protein>
<dbReference type="EMBL" id="BTSX01000006">
    <property type="protein sequence ID" value="GMT04930.1"/>
    <property type="molecule type" value="Genomic_DNA"/>
</dbReference>
<feature type="region of interest" description="Disordered" evidence="1">
    <location>
        <begin position="271"/>
        <end position="302"/>
    </location>
</feature>
<evidence type="ECO:0008006" key="4">
    <source>
        <dbReference type="Google" id="ProtNLM"/>
    </source>
</evidence>
<feature type="region of interest" description="Disordered" evidence="1">
    <location>
        <begin position="205"/>
        <end position="236"/>
    </location>
</feature>
<evidence type="ECO:0000256" key="1">
    <source>
        <dbReference type="SAM" id="MobiDB-lite"/>
    </source>
</evidence>
<comment type="caution">
    <text evidence="2">The sequence shown here is derived from an EMBL/GenBank/DDBJ whole genome shotgun (WGS) entry which is preliminary data.</text>
</comment>
<accession>A0AAV5UF24</accession>
<dbReference type="Proteomes" id="UP001432027">
    <property type="component" value="Unassembled WGS sequence"/>
</dbReference>
<dbReference type="AlphaFoldDB" id="A0AAV5UF24"/>
<reference evidence="2" key="1">
    <citation type="submission" date="2023-10" db="EMBL/GenBank/DDBJ databases">
        <title>Genome assembly of Pristionchus species.</title>
        <authorList>
            <person name="Yoshida K."/>
            <person name="Sommer R.J."/>
        </authorList>
    </citation>
    <scope>NUCLEOTIDE SEQUENCE</scope>
    <source>
        <strain evidence="2">RS0144</strain>
    </source>
</reference>
<gene>
    <name evidence="2" type="ORF">PENTCL1PPCAC_27104</name>
</gene>
<keyword evidence="3" id="KW-1185">Reference proteome</keyword>
<feature type="compositionally biased region" description="Basic and acidic residues" evidence="1">
    <location>
        <begin position="157"/>
        <end position="167"/>
    </location>
</feature>
<feature type="non-terminal residue" evidence="2">
    <location>
        <position position="1"/>
    </location>
</feature>
<feature type="non-terminal residue" evidence="2">
    <location>
        <position position="416"/>
    </location>
</feature>
<sequence>ASKQARLRVIREQSAVINKYWMQERNWIGMVLHSMSKIMETDLDDSIPIQYREQVMEKFNNCINDKEAVDQAKIDPDFSATLSFAKMLGASIDLMNGSAVEENNALSHSVRHPPVFLYLDRRLIASIKPSEFSIGPMLTDTSNSDMGRGRARGRKRVASERKRKDGGRITADPLITATPYSYSEDRGRTRGCRSVAPAKWMMEASADPSTSTSRKVTFADTPSNNTTGTLKLANTPKDNKNTVDGYWKDGVWETVDSTEDKEMVTGPSTIERDRVAGGGDKRRFSGSSTIDVSMGGESADEDGISLMNETNDSLLMLDECGLEAAMANLSTDENEEYEVPTKIDEWTGPAVSQEATCFKCEEVCANYKKLARHLYNKHRGVSTNIFQCLGCLKKYRSMSGALGHVKIAKRKKETQC</sequence>
<feature type="region of interest" description="Disordered" evidence="1">
    <location>
        <begin position="138"/>
        <end position="167"/>
    </location>
</feature>
<organism evidence="2 3">
    <name type="scientific">Pristionchus entomophagus</name>
    <dbReference type="NCBI Taxonomy" id="358040"/>
    <lineage>
        <taxon>Eukaryota</taxon>
        <taxon>Metazoa</taxon>
        <taxon>Ecdysozoa</taxon>
        <taxon>Nematoda</taxon>
        <taxon>Chromadorea</taxon>
        <taxon>Rhabditida</taxon>
        <taxon>Rhabditina</taxon>
        <taxon>Diplogasteromorpha</taxon>
        <taxon>Diplogasteroidea</taxon>
        <taxon>Neodiplogasteridae</taxon>
        <taxon>Pristionchus</taxon>
    </lineage>
</organism>
<feature type="compositionally biased region" description="Polar residues" evidence="1">
    <location>
        <begin position="207"/>
        <end position="229"/>
    </location>
</feature>
<name>A0AAV5UF24_9BILA</name>
<evidence type="ECO:0000313" key="3">
    <source>
        <dbReference type="Proteomes" id="UP001432027"/>
    </source>
</evidence>
<proteinExistence type="predicted"/>
<evidence type="ECO:0000313" key="2">
    <source>
        <dbReference type="EMBL" id="GMT04930.1"/>
    </source>
</evidence>